<evidence type="ECO:0000313" key="3">
    <source>
        <dbReference type="Proteomes" id="UP000499080"/>
    </source>
</evidence>
<organism evidence="2 3">
    <name type="scientific">Araneus ventricosus</name>
    <name type="common">Orbweaver spider</name>
    <name type="synonym">Epeira ventricosa</name>
    <dbReference type="NCBI Taxonomy" id="182803"/>
    <lineage>
        <taxon>Eukaryota</taxon>
        <taxon>Metazoa</taxon>
        <taxon>Ecdysozoa</taxon>
        <taxon>Arthropoda</taxon>
        <taxon>Chelicerata</taxon>
        <taxon>Arachnida</taxon>
        <taxon>Araneae</taxon>
        <taxon>Araneomorphae</taxon>
        <taxon>Entelegynae</taxon>
        <taxon>Araneoidea</taxon>
        <taxon>Araneidae</taxon>
        <taxon>Araneus</taxon>
    </lineage>
</organism>
<evidence type="ECO:0000313" key="2">
    <source>
        <dbReference type="EMBL" id="GBN56098.1"/>
    </source>
</evidence>
<dbReference type="EMBL" id="BGPR01135638">
    <property type="protein sequence ID" value="GBN56098.1"/>
    <property type="molecule type" value="Genomic_DNA"/>
</dbReference>
<feature type="region of interest" description="Disordered" evidence="1">
    <location>
        <begin position="71"/>
        <end position="90"/>
    </location>
</feature>
<name>A0A4Y2PW15_ARAVE</name>
<accession>A0A4Y2PW15</accession>
<sequence length="90" mass="10557">MMHYRYPNQLAHRNGDPKLGLHFQPKIVQNVWGRGTRIHHQSGVCDHIKRCIAEWLPLWELWFPGSNHRNLDTSELGSESCKRPENDTVD</sequence>
<dbReference type="AlphaFoldDB" id="A0A4Y2PW15"/>
<keyword evidence="3" id="KW-1185">Reference proteome</keyword>
<feature type="compositionally biased region" description="Basic and acidic residues" evidence="1">
    <location>
        <begin position="80"/>
        <end position="90"/>
    </location>
</feature>
<proteinExistence type="predicted"/>
<evidence type="ECO:0000256" key="1">
    <source>
        <dbReference type="SAM" id="MobiDB-lite"/>
    </source>
</evidence>
<gene>
    <name evidence="2" type="ORF">AVEN_241963_1</name>
</gene>
<dbReference type="Proteomes" id="UP000499080">
    <property type="component" value="Unassembled WGS sequence"/>
</dbReference>
<comment type="caution">
    <text evidence="2">The sequence shown here is derived from an EMBL/GenBank/DDBJ whole genome shotgun (WGS) entry which is preliminary data.</text>
</comment>
<protein>
    <submittedName>
        <fullName evidence="2">Uncharacterized protein</fullName>
    </submittedName>
</protein>
<reference evidence="2 3" key="1">
    <citation type="journal article" date="2019" name="Sci. Rep.">
        <title>Orb-weaving spider Araneus ventricosus genome elucidates the spidroin gene catalogue.</title>
        <authorList>
            <person name="Kono N."/>
            <person name="Nakamura H."/>
            <person name="Ohtoshi R."/>
            <person name="Moran D.A.P."/>
            <person name="Shinohara A."/>
            <person name="Yoshida Y."/>
            <person name="Fujiwara M."/>
            <person name="Mori M."/>
            <person name="Tomita M."/>
            <person name="Arakawa K."/>
        </authorList>
    </citation>
    <scope>NUCLEOTIDE SEQUENCE [LARGE SCALE GENOMIC DNA]</scope>
</reference>